<dbReference type="Gene3D" id="3.40.50.300">
    <property type="entry name" value="P-loop containing nucleotide triphosphate hydrolases"/>
    <property type="match status" value="1"/>
</dbReference>
<evidence type="ECO:0000256" key="3">
    <source>
        <dbReference type="ARBA" id="ARBA00023242"/>
    </source>
</evidence>
<dbReference type="GO" id="GO:0000462">
    <property type="term" value="P:maturation of SSU-rRNA from tricistronic rRNA transcript (SSU-rRNA, 5.8S rRNA, LSU-rRNA)"/>
    <property type="evidence" value="ECO:0007669"/>
    <property type="project" value="TreeGrafter"/>
</dbReference>
<feature type="compositionally biased region" description="Basic residues" evidence="6">
    <location>
        <begin position="9"/>
        <end position="25"/>
    </location>
</feature>
<evidence type="ECO:0000259" key="7">
    <source>
        <dbReference type="Pfam" id="PF06862"/>
    </source>
</evidence>
<organism evidence="9 10">
    <name type="scientific">Hyalella azteca</name>
    <name type="common">Amphipod</name>
    <dbReference type="NCBI Taxonomy" id="294128"/>
    <lineage>
        <taxon>Eukaryota</taxon>
        <taxon>Metazoa</taxon>
        <taxon>Ecdysozoa</taxon>
        <taxon>Arthropoda</taxon>
        <taxon>Crustacea</taxon>
        <taxon>Multicrustacea</taxon>
        <taxon>Malacostraca</taxon>
        <taxon>Eumalacostraca</taxon>
        <taxon>Peracarida</taxon>
        <taxon>Amphipoda</taxon>
        <taxon>Senticaudata</taxon>
        <taxon>Talitrida</taxon>
        <taxon>Talitroidea</taxon>
        <taxon>Hyalellidae</taxon>
        <taxon>Hyalella</taxon>
    </lineage>
</organism>
<dbReference type="Proteomes" id="UP000694843">
    <property type="component" value="Unplaced"/>
</dbReference>
<dbReference type="PANTHER" id="PTHR12933">
    <property type="entry name" value="ORF PROTEIN-RELATED"/>
    <property type="match status" value="1"/>
</dbReference>
<dbReference type="RefSeq" id="XP_018016426.1">
    <property type="nucleotide sequence ID" value="XM_018160937.2"/>
</dbReference>
<protein>
    <recommendedName>
        <fullName evidence="4">U3 small nucleolar RNA-associated protein 25 homolog</fullName>
    </recommendedName>
    <alternativeName>
        <fullName evidence="5">UTP25 small subunit processor component</fullName>
    </alternativeName>
</protein>
<dbReference type="InterPro" id="IPR010678">
    <property type="entry name" value="UTP25"/>
</dbReference>
<feature type="domain" description="UTP25 C-terminal" evidence="7">
    <location>
        <begin position="685"/>
        <end position="854"/>
    </location>
</feature>
<accession>A0A8B7NTW4</accession>
<feature type="compositionally biased region" description="Acidic residues" evidence="6">
    <location>
        <begin position="196"/>
        <end position="219"/>
    </location>
</feature>
<keyword evidence="3" id="KW-0539">Nucleus</keyword>
<reference evidence="10" key="1">
    <citation type="submission" date="2025-08" db="UniProtKB">
        <authorList>
            <consortium name="RefSeq"/>
        </authorList>
    </citation>
    <scope>IDENTIFICATION</scope>
    <source>
        <tissue evidence="10">Whole organism</tissue>
    </source>
</reference>
<dbReference type="GO" id="GO:0032040">
    <property type="term" value="C:small-subunit processome"/>
    <property type="evidence" value="ECO:0007669"/>
    <property type="project" value="TreeGrafter"/>
</dbReference>
<dbReference type="InterPro" id="IPR027417">
    <property type="entry name" value="P-loop_NTPase"/>
</dbReference>
<comment type="similarity">
    <text evidence="2">Belongs to the UTP25 family.</text>
</comment>
<gene>
    <name evidence="10" type="primary">LOC108673151</name>
</gene>
<dbReference type="KEGG" id="hazt:108673151"/>
<sequence length="861" mass="96076">MAHGINSRSKAKQGSRGRGGRRPFKSRNNTASYRRALLRKRKLEDNIECEEDNKKFKAHNATHPVKEEDAQESSSSDLSDAEQLPTDSHALLLHSFGASTATHSDPEDDDDEGDDGDGEGDDEGEDHSDDQQDTEDESEEVQVTRQIKDLNSSNAKKALMDEQLSEGSHEQSDDESNDDDNESEESDECNSRDSDSSDDLSDEQEDLEGGIAEDAESDADSLMCASDDENSTSRKPNLGGLVVPTKNQKGGKQVMQCDDEDLDELEKNSLPSIDDPFCTHFERVLSHEAAERLLDCNTWQHDNHQWPELSGAVKHSYPTKLPALSNKPKLLLTADSDAPPPVYGGPFKVPEFPDVNSMFIKDSVLKNIGDLTPLQQHLLHAIANYSDLYYPSSTHEKWDDVTKVYSIHALNHVLKTRTRILKNNSKLSKLRAAKIDVDLDQFRDQGLSRAKVLILLPSKHSAFRVVKAMQKLLGLSNKQQVKHLTRFEDDFGPGDTNTNLPRALKGRSEDFIATFTGDTSENFKIGITVSNKSLGLYSNFSRSDIILASPLGLRLVAGVEGEEDNNAGFLSSIEMLVLDQASCFLMQNWDHVLSVLESVNLSIKNVRDIVSDGRRVRSWSVDGHAKFYRQTLMFSAAIDDLQRALFSRSCNFAGRFEVLPVSAGVLGDLLVSAELVLLRCPGLNDGEQRLAYFTQEFFPKHVASRKAFTLLYIPDTSDYYLLSQFLAQERAIEFSSINEYLTSKMSHVAVARSDFFKGSSPLLLYTERFHYYKRPVIKGIRHLIFYALPSFSSFFSEMCNLMIGSLQNQSAPRSQLQHRSSITVLYQRSDVTRLAAVMGNTNAKELLSSNKNVHMCAISGS</sequence>
<comment type="subcellular location">
    <subcellularLocation>
        <location evidence="1">Nucleus</location>
        <location evidence="1">Nucleolus</location>
    </subcellularLocation>
</comment>
<dbReference type="PANTHER" id="PTHR12933:SF0">
    <property type="entry name" value="U3 SMALL NUCLEOLAR RNA-ASSOCIATED PROTEIN 25 HOMOLOG"/>
    <property type="match status" value="1"/>
</dbReference>
<evidence type="ECO:0000256" key="1">
    <source>
        <dbReference type="ARBA" id="ARBA00004604"/>
    </source>
</evidence>
<dbReference type="Pfam" id="PF06862">
    <property type="entry name" value="Utp25_C"/>
    <property type="match status" value="1"/>
</dbReference>
<dbReference type="OrthoDB" id="10264378at2759"/>
<evidence type="ECO:0000256" key="6">
    <source>
        <dbReference type="SAM" id="MobiDB-lite"/>
    </source>
</evidence>
<dbReference type="InterPro" id="IPR053940">
    <property type="entry name" value="UTP25_NTPase-like"/>
</dbReference>
<name>A0A8B7NTW4_HYAAZ</name>
<dbReference type="AlphaFoldDB" id="A0A8B7NTW4"/>
<evidence type="ECO:0000256" key="2">
    <source>
        <dbReference type="ARBA" id="ARBA00009223"/>
    </source>
</evidence>
<proteinExistence type="inferred from homology"/>
<evidence type="ECO:0000313" key="9">
    <source>
        <dbReference type="Proteomes" id="UP000694843"/>
    </source>
</evidence>
<dbReference type="GO" id="GO:0034511">
    <property type="term" value="F:U3 snoRNA binding"/>
    <property type="evidence" value="ECO:0007669"/>
    <property type="project" value="InterPro"/>
</dbReference>
<dbReference type="InterPro" id="IPR053939">
    <property type="entry name" value="UTP25_C"/>
</dbReference>
<dbReference type="GeneID" id="108673151"/>
<dbReference type="Pfam" id="PF22916">
    <property type="entry name" value="UTP25_NTPase-like"/>
    <property type="match status" value="1"/>
</dbReference>
<feature type="compositionally biased region" description="Acidic residues" evidence="6">
    <location>
        <begin position="172"/>
        <end position="188"/>
    </location>
</feature>
<feature type="compositionally biased region" description="Acidic residues" evidence="6">
    <location>
        <begin position="106"/>
        <end position="140"/>
    </location>
</feature>
<evidence type="ECO:0000313" key="10">
    <source>
        <dbReference type="RefSeq" id="XP_018016426.1"/>
    </source>
</evidence>
<feature type="region of interest" description="Disordered" evidence="6">
    <location>
        <begin position="1"/>
        <end position="252"/>
    </location>
</feature>
<dbReference type="GO" id="GO:0019843">
    <property type="term" value="F:rRNA binding"/>
    <property type="evidence" value="ECO:0007669"/>
    <property type="project" value="TreeGrafter"/>
</dbReference>
<feature type="domain" description="UTP25 NTP hydrolase-like" evidence="8">
    <location>
        <begin position="385"/>
        <end position="655"/>
    </location>
</feature>
<evidence type="ECO:0000256" key="4">
    <source>
        <dbReference type="ARBA" id="ARBA00024421"/>
    </source>
</evidence>
<keyword evidence="9" id="KW-1185">Reference proteome</keyword>
<evidence type="ECO:0000259" key="8">
    <source>
        <dbReference type="Pfam" id="PF22916"/>
    </source>
</evidence>
<evidence type="ECO:0000256" key="5">
    <source>
        <dbReference type="ARBA" id="ARBA00032325"/>
    </source>
</evidence>